<protein>
    <recommendedName>
        <fullName evidence="4">Transmembrane protein</fullName>
    </recommendedName>
</protein>
<dbReference type="GeneID" id="17087847"/>
<dbReference type="EMBL" id="KB454513">
    <property type="protein sequence ID" value="EME29017.1"/>
    <property type="molecule type" value="Genomic_DNA"/>
</dbReference>
<dbReference type="RefSeq" id="XP_005705537.1">
    <property type="nucleotide sequence ID" value="XM_005705480.1"/>
</dbReference>
<dbReference type="Gramene" id="EME29017">
    <property type="protein sequence ID" value="EME29017"/>
    <property type="gene ID" value="Gasu_35870"/>
</dbReference>
<keyword evidence="1" id="KW-0812">Transmembrane</keyword>
<evidence type="ECO:0008006" key="4">
    <source>
        <dbReference type="Google" id="ProtNLM"/>
    </source>
</evidence>
<dbReference type="KEGG" id="gsl:Gasu_35870"/>
<reference evidence="3" key="1">
    <citation type="journal article" date="2013" name="Science">
        <title>Gene transfer from bacteria and archaea facilitated evolution of an extremophilic eukaryote.</title>
        <authorList>
            <person name="Schonknecht G."/>
            <person name="Chen W.H."/>
            <person name="Ternes C.M."/>
            <person name="Barbier G.G."/>
            <person name="Shrestha R.P."/>
            <person name="Stanke M."/>
            <person name="Brautigam A."/>
            <person name="Baker B.J."/>
            <person name="Banfield J.F."/>
            <person name="Garavito R.M."/>
            <person name="Carr K."/>
            <person name="Wilkerson C."/>
            <person name="Rensing S.A."/>
            <person name="Gagneul D."/>
            <person name="Dickenson N.E."/>
            <person name="Oesterhelt C."/>
            <person name="Lercher M.J."/>
            <person name="Weber A.P."/>
        </authorList>
    </citation>
    <scope>NUCLEOTIDE SEQUENCE [LARGE SCALE GENOMIC DNA]</scope>
    <source>
        <strain evidence="3">074W</strain>
    </source>
</reference>
<dbReference type="AlphaFoldDB" id="M2XG51"/>
<keyword evidence="3" id="KW-1185">Reference proteome</keyword>
<proteinExistence type="predicted"/>
<keyword evidence="1" id="KW-0472">Membrane</keyword>
<accession>M2XG51</accession>
<organism evidence="2 3">
    <name type="scientific">Galdieria sulphuraria</name>
    <name type="common">Red alga</name>
    <dbReference type="NCBI Taxonomy" id="130081"/>
    <lineage>
        <taxon>Eukaryota</taxon>
        <taxon>Rhodophyta</taxon>
        <taxon>Bangiophyceae</taxon>
        <taxon>Galdieriales</taxon>
        <taxon>Galdieriaceae</taxon>
        <taxon>Galdieria</taxon>
    </lineage>
</organism>
<dbReference type="Proteomes" id="UP000030680">
    <property type="component" value="Unassembled WGS sequence"/>
</dbReference>
<evidence type="ECO:0000256" key="1">
    <source>
        <dbReference type="SAM" id="Phobius"/>
    </source>
</evidence>
<dbReference type="OrthoDB" id="10379130at2759"/>
<evidence type="ECO:0000313" key="3">
    <source>
        <dbReference type="Proteomes" id="UP000030680"/>
    </source>
</evidence>
<sequence>MFDVFINGNHGPITYTLYNQQYRQSSVWCVAVFYGETYNTSRFFQQDPNTNETILVEDPLISYDIEFDVLDAERTLKLRLGWGVVFFVVVVALVASLSTCVTQILWDRKRSKRITYATIEDS</sequence>
<gene>
    <name evidence="2" type="ORF">Gasu_35870</name>
</gene>
<keyword evidence="1" id="KW-1133">Transmembrane helix</keyword>
<feature type="transmembrane region" description="Helical" evidence="1">
    <location>
        <begin position="80"/>
        <end position="106"/>
    </location>
</feature>
<evidence type="ECO:0000313" key="2">
    <source>
        <dbReference type="EMBL" id="EME29017.1"/>
    </source>
</evidence>
<name>M2XG51_GALSU</name>